<evidence type="ECO:0000313" key="6">
    <source>
        <dbReference type="Proteomes" id="UP000292564"/>
    </source>
</evidence>
<evidence type="ECO:0000256" key="3">
    <source>
        <dbReference type="SAM" id="MobiDB-lite"/>
    </source>
</evidence>
<dbReference type="AlphaFoldDB" id="A0A4V2G6S5"/>
<dbReference type="PANTHER" id="PTHR10434:SF55">
    <property type="entry name" value="POSSIBLE ACYLTRANSFERASE"/>
    <property type="match status" value="1"/>
</dbReference>
<dbReference type="InterPro" id="IPR002123">
    <property type="entry name" value="Plipid/glycerol_acylTrfase"/>
</dbReference>
<evidence type="ECO:0000256" key="2">
    <source>
        <dbReference type="ARBA" id="ARBA00023315"/>
    </source>
</evidence>
<gene>
    <name evidence="5" type="ORF">EV385_1571</name>
</gene>
<dbReference type="SMART" id="SM00563">
    <property type="entry name" value="PlsC"/>
    <property type="match status" value="1"/>
</dbReference>
<evidence type="ECO:0000256" key="1">
    <source>
        <dbReference type="ARBA" id="ARBA00022679"/>
    </source>
</evidence>
<feature type="domain" description="Phospholipid/glycerol acyltransferase" evidence="4">
    <location>
        <begin position="41"/>
        <end position="159"/>
    </location>
</feature>
<dbReference type="Proteomes" id="UP000292564">
    <property type="component" value="Unassembled WGS sequence"/>
</dbReference>
<dbReference type="GO" id="GO:0005886">
    <property type="term" value="C:plasma membrane"/>
    <property type="evidence" value="ECO:0007669"/>
    <property type="project" value="TreeGrafter"/>
</dbReference>
<dbReference type="SUPFAM" id="SSF69593">
    <property type="entry name" value="Glycerol-3-phosphate (1)-acyltransferase"/>
    <property type="match status" value="1"/>
</dbReference>
<dbReference type="OrthoDB" id="9806008at2"/>
<dbReference type="Pfam" id="PF01553">
    <property type="entry name" value="Acyltransferase"/>
    <property type="match status" value="1"/>
</dbReference>
<keyword evidence="2 5" id="KW-0012">Acyltransferase</keyword>
<evidence type="ECO:0000313" key="5">
    <source>
        <dbReference type="EMBL" id="RZU49816.1"/>
    </source>
</evidence>
<proteinExistence type="predicted"/>
<dbReference type="EMBL" id="SHKY01000001">
    <property type="protein sequence ID" value="RZU49816.1"/>
    <property type="molecule type" value="Genomic_DNA"/>
</dbReference>
<protein>
    <submittedName>
        <fullName evidence="5">1-acyl-sn-glycerol-3-phosphate acyltransferase</fullName>
    </submittedName>
</protein>
<reference evidence="5 6" key="1">
    <citation type="submission" date="2019-02" db="EMBL/GenBank/DDBJ databases">
        <title>Sequencing the genomes of 1000 actinobacteria strains.</title>
        <authorList>
            <person name="Klenk H.-P."/>
        </authorList>
    </citation>
    <scope>NUCLEOTIDE SEQUENCE [LARGE SCALE GENOMIC DNA]</scope>
    <source>
        <strain evidence="5 6">DSM 45162</strain>
    </source>
</reference>
<dbReference type="PANTHER" id="PTHR10434">
    <property type="entry name" value="1-ACYL-SN-GLYCEROL-3-PHOSPHATE ACYLTRANSFERASE"/>
    <property type="match status" value="1"/>
</dbReference>
<keyword evidence="1 5" id="KW-0808">Transferase</keyword>
<sequence>MAQRKLGFWQWVAVGLALPTMKVWTKHTWTGLDNLPATGGAIIVSNHLSHFDPLVLAHFIFGAGRWPQFLGKASIWKVPGVGFLLNKVEQIPVERGSVEAVRSLDTLVAAIRAGGIVVIYPEGTTTREPDLWPMRGKTGAARLALLTGAPVIPVALDGAQRVFDPRTKRFSVRPRIPVRVAAGKPVDLSRWQGEAASRTVLEQMTEAIMLTIRDLLGELRGAPPPPLYQPGGRRTAVTDTPDGGTE</sequence>
<comment type="caution">
    <text evidence="5">The sequence shown here is derived from an EMBL/GenBank/DDBJ whole genome shotgun (WGS) entry which is preliminary data.</text>
</comment>
<dbReference type="RefSeq" id="WP_130508831.1">
    <property type="nucleotide sequence ID" value="NZ_SHKY01000001.1"/>
</dbReference>
<name>A0A4V2G6S5_9ACTN</name>
<dbReference type="GO" id="GO:0006654">
    <property type="term" value="P:phosphatidic acid biosynthetic process"/>
    <property type="evidence" value="ECO:0007669"/>
    <property type="project" value="TreeGrafter"/>
</dbReference>
<accession>A0A4V2G6S5</accession>
<dbReference type="GO" id="GO:0003841">
    <property type="term" value="F:1-acylglycerol-3-phosphate O-acyltransferase activity"/>
    <property type="evidence" value="ECO:0007669"/>
    <property type="project" value="TreeGrafter"/>
</dbReference>
<evidence type="ECO:0000259" key="4">
    <source>
        <dbReference type="SMART" id="SM00563"/>
    </source>
</evidence>
<dbReference type="CDD" id="cd07989">
    <property type="entry name" value="LPLAT_AGPAT-like"/>
    <property type="match status" value="1"/>
</dbReference>
<feature type="region of interest" description="Disordered" evidence="3">
    <location>
        <begin position="221"/>
        <end position="246"/>
    </location>
</feature>
<organism evidence="5 6">
    <name type="scientific">Krasilnikovia cinnamomea</name>
    <dbReference type="NCBI Taxonomy" id="349313"/>
    <lineage>
        <taxon>Bacteria</taxon>
        <taxon>Bacillati</taxon>
        <taxon>Actinomycetota</taxon>
        <taxon>Actinomycetes</taxon>
        <taxon>Micromonosporales</taxon>
        <taxon>Micromonosporaceae</taxon>
        <taxon>Krasilnikovia</taxon>
    </lineage>
</organism>
<keyword evidence="6" id="KW-1185">Reference proteome</keyword>